<dbReference type="NCBIfam" id="NF033788">
    <property type="entry name" value="HTH_metalloreg"/>
    <property type="match status" value="1"/>
</dbReference>
<dbReference type="PANTHER" id="PTHR33154:SF33">
    <property type="entry name" value="TRANSCRIPTIONAL REPRESSOR SDPR"/>
    <property type="match status" value="1"/>
</dbReference>
<dbReference type="CDD" id="cd00090">
    <property type="entry name" value="HTH_ARSR"/>
    <property type="match status" value="1"/>
</dbReference>
<dbReference type="GO" id="GO:0003700">
    <property type="term" value="F:DNA-binding transcription factor activity"/>
    <property type="evidence" value="ECO:0007669"/>
    <property type="project" value="InterPro"/>
</dbReference>
<dbReference type="GO" id="GO:0003677">
    <property type="term" value="F:DNA binding"/>
    <property type="evidence" value="ECO:0007669"/>
    <property type="project" value="UniProtKB-KW"/>
</dbReference>
<evidence type="ECO:0000256" key="3">
    <source>
        <dbReference type="ARBA" id="ARBA00023163"/>
    </source>
</evidence>
<dbReference type="GO" id="GO:0010181">
    <property type="term" value="F:FMN binding"/>
    <property type="evidence" value="ECO:0007669"/>
    <property type="project" value="InterPro"/>
</dbReference>
<keyword evidence="1" id="KW-0805">Transcription regulation</keyword>
<keyword evidence="6" id="KW-1185">Reference proteome</keyword>
<proteinExistence type="predicted"/>
<evidence type="ECO:0000313" key="6">
    <source>
        <dbReference type="Proteomes" id="UP000010824"/>
    </source>
</evidence>
<dbReference type="eggNOG" id="arCOG01682">
    <property type="taxonomic scope" value="Archaea"/>
</dbReference>
<reference evidence="6" key="1">
    <citation type="submission" date="2011-12" db="EMBL/GenBank/DDBJ databases">
        <title>Complete sequence of Methanoregula formicicum SMSP.</title>
        <authorList>
            <person name="Lucas S."/>
            <person name="Han J."/>
            <person name="Lapidus A."/>
            <person name="Cheng J.-F."/>
            <person name="Goodwin L."/>
            <person name="Pitluck S."/>
            <person name="Peters L."/>
            <person name="Ovchinnikova G."/>
            <person name="Teshima H."/>
            <person name="Detter J.C."/>
            <person name="Han C."/>
            <person name="Tapia R."/>
            <person name="Land M."/>
            <person name="Hauser L."/>
            <person name="Kyrpides N."/>
            <person name="Ivanova N."/>
            <person name="Pagani I."/>
            <person name="Imachi H."/>
            <person name="Tamaki H."/>
            <person name="Sekiguchi Y."/>
            <person name="Kamagata Y."/>
            <person name="Cadillo-Quiroz H."/>
            <person name="Zinder S."/>
            <person name="Liu W.-T."/>
            <person name="Woyke T."/>
        </authorList>
    </citation>
    <scope>NUCLEOTIDE SEQUENCE [LARGE SCALE GENOMIC DNA]</scope>
    <source>
        <strain evidence="6">DSM 22288 / NBRC 105244 / SMSP</strain>
    </source>
</reference>
<dbReference type="Gene3D" id="1.10.10.10">
    <property type="entry name" value="Winged helix-like DNA-binding domain superfamily/Winged helix DNA-binding domain"/>
    <property type="match status" value="1"/>
</dbReference>
<dbReference type="OrthoDB" id="73155at2157"/>
<dbReference type="Gene3D" id="3.40.50.360">
    <property type="match status" value="1"/>
</dbReference>
<name>L0HJF4_METFS</name>
<evidence type="ECO:0000256" key="1">
    <source>
        <dbReference type="ARBA" id="ARBA00023015"/>
    </source>
</evidence>
<dbReference type="eggNOG" id="arCOG00519">
    <property type="taxonomic scope" value="Archaea"/>
</dbReference>
<dbReference type="HOGENOM" id="CLU_935715_0_0_2"/>
<dbReference type="InterPro" id="IPR036388">
    <property type="entry name" value="WH-like_DNA-bd_sf"/>
</dbReference>
<dbReference type="Proteomes" id="UP000010824">
    <property type="component" value="Chromosome"/>
</dbReference>
<accession>L0HJF4</accession>
<dbReference type="PANTHER" id="PTHR33154">
    <property type="entry name" value="TRANSCRIPTIONAL REGULATOR, ARSR FAMILY"/>
    <property type="match status" value="1"/>
</dbReference>
<keyword evidence="3" id="KW-0804">Transcription</keyword>
<dbReference type="GeneID" id="14309570"/>
<evidence type="ECO:0000313" key="5">
    <source>
        <dbReference type="EMBL" id="AGB03184.1"/>
    </source>
</evidence>
<dbReference type="InterPro" id="IPR036390">
    <property type="entry name" value="WH_DNA-bd_sf"/>
</dbReference>
<gene>
    <name evidence="5" type="ordered locus">Metfor_2178</name>
</gene>
<dbReference type="Pfam" id="PF12682">
    <property type="entry name" value="Flavodoxin_4"/>
    <property type="match status" value="1"/>
</dbReference>
<dbReference type="RefSeq" id="WP_015286147.1">
    <property type="nucleotide sequence ID" value="NC_019943.1"/>
</dbReference>
<dbReference type="SMART" id="SM00418">
    <property type="entry name" value="HTH_ARSR"/>
    <property type="match status" value="1"/>
</dbReference>
<keyword evidence="2" id="KW-0238">DNA-binding</keyword>
<dbReference type="InterPro" id="IPR029039">
    <property type="entry name" value="Flavoprotein-like_sf"/>
</dbReference>
<protein>
    <submittedName>
        <fullName evidence="5">Putative transcriptional regulator</fullName>
    </submittedName>
</protein>
<evidence type="ECO:0000256" key="2">
    <source>
        <dbReference type="ARBA" id="ARBA00023125"/>
    </source>
</evidence>
<dbReference type="InterPro" id="IPR008254">
    <property type="entry name" value="Flavodoxin/NO_synth"/>
</dbReference>
<dbReference type="SUPFAM" id="SSF46785">
    <property type="entry name" value="Winged helix' DNA-binding domain"/>
    <property type="match status" value="1"/>
</dbReference>
<dbReference type="InParanoid" id="L0HJF4"/>
<dbReference type="InterPro" id="IPR001845">
    <property type="entry name" value="HTH_ArsR_DNA-bd_dom"/>
</dbReference>
<dbReference type="SUPFAM" id="SSF52218">
    <property type="entry name" value="Flavoproteins"/>
    <property type="match status" value="1"/>
</dbReference>
<sequence>MEPCKKCAECNNLCEIVPQMAGTFKALGDLTRLQIIYILSTDTSGTLGVSELAARLKISQPAVSQHLKTLKAEGLVGSRRDGFYVYYTVNRERMMEFRNRFELMYASVMQQCSREMVRKATPGRPVRACVVFYSYSGVTRRVAEGIRNASGCDLVEVRTRAPYSSFTAYTTGVVRSRKGACDPIEPGEIDVSGYDLLIIGTPVWAWKPAPAINAAVQALRGCEGKMAVVFTTCINQPGEALPLLRKSLEERDVTVMAEISLNQDDAKNPDAGGELLRQIIAANPLRGMADGETGEGNSENADV</sequence>
<feature type="domain" description="HTH arsR-type" evidence="4">
    <location>
        <begin position="13"/>
        <end position="109"/>
    </location>
</feature>
<dbReference type="Pfam" id="PF01022">
    <property type="entry name" value="HTH_5"/>
    <property type="match status" value="1"/>
</dbReference>
<dbReference type="KEGG" id="mfo:Metfor_2178"/>
<dbReference type="AlphaFoldDB" id="L0HJF4"/>
<evidence type="ECO:0000259" key="4">
    <source>
        <dbReference type="PROSITE" id="PS50987"/>
    </source>
</evidence>
<dbReference type="InterPro" id="IPR051081">
    <property type="entry name" value="HTH_MetalResp_TranReg"/>
</dbReference>
<dbReference type="InterPro" id="IPR011991">
    <property type="entry name" value="ArsR-like_HTH"/>
</dbReference>
<dbReference type="EMBL" id="CP003167">
    <property type="protein sequence ID" value="AGB03184.1"/>
    <property type="molecule type" value="Genomic_DNA"/>
</dbReference>
<dbReference type="PRINTS" id="PR00778">
    <property type="entry name" value="HTHARSR"/>
</dbReference>
<organism evidence="5 6">
    <name type="scientific">Methanoregula formicica (strain DSM 22288 / NBRC 105244 / SMSP)</name>
    <dbReference type="NCBI Taxonomy" id="593750"/>
    <lineage>
        <taxon>Archaea</taxon>
        <taxon>Methanobacteriati</taxon>
        <taxon>Methanobacteriota</taxon>
        <taxon>Stenosarchaea group</taxon>
        <taxon>Methanomicrobia</taxon>
        <taxon>Methanomicrobiales</taxon>
        <taxon>Methanoregulaceae</taxon>
        <taxon>Methanoregula</taxon>
    </lineage>
</organism>
<dbReference type="PROSITE" id="PS50987">
    <property type="entry name" value="HTH_ARSR_2"/>
    <property type="match status" value="1"/>
</dbReference>
<reference evidence="5 6" key="2">
    <citation type="journal article" date="2014" name="Genome Announc.">
        <title>Complete Genome Sequence of Methanoregula formicica SMSPT, a Mesophilic Hydrogenotrophic Methanogen Isolated from a Methanogenic Upflow Anaerobic Sludge Blanket Reactor.</title>
        <authorList>
            <person name="Yamamoto K."/>
            <person name="Tamaki H."/>
            <person name="Cadillo-Quiroz H."/>
            <person name="Imachi H."/>
            <person name="Kyrpides N."/>
            <person name="Woyke T."/>
            <person name="Goodwin L."/>
            <person name="Zinder S.H."/>
            <person name="Kamagata Y."/>
            <person name="Liu W.T."/>
        </authorList>
    </citation>
    <scope>NUCLEOTIDE SEQUENCE [LARGE SCALE GENOMIC DNA]</scope>
    <source>
        <strain evidence="6">DSM 22288 / NBRC 105244 / SMSP</strain>
    </source>
</reference>
<dbReference type="STRING" id="593750.Metfor_2178"/>